<comment type="caution">
    <text evidence="3">The sequence shown here is derived from an EMBL/GenBank/DDBJ whole genome shotgun (WGS) entry which is preliminary data.</text>
</comment>
<accession>A0A8H4U027</accession>
<dbReference type="InterPro" id="IPR003593">
    <property type="entry name" value="AAA+_ATPase"/>
</dbReference>
<dbReference type="Pfam" id="PF00004">
    <property type="entry name" value="AAA"/>
    <property type="match status" value="1"/>
</dbReference>
<evidence type="ECO:0000256" key="1">
    <source>
        <dbReference type="SAM" id="MobiDB-lite"/>
    </source>
</evidence>
<dbReference type="SUPFAM" id="SSF52540">
    <property type="entry name" value="P-loop containing nucleoside triphosphate hydrolases"/>
    <property type="match status" value="1"/>
</dbReference>
<sequence length="841" mass="95735">MDSPQPHDLSVVEDDDTSSIASFEDLRPIPYPPSMYPSRSSRDKKHKKQGILKVDGKVPDVVHVVKYLGWSNQVIKKRQSTKAFKDVPEYKGHGHESGDDDDESSGKEKPVLEIVTKVFARRTNPRPPRRPRHPMVQEDRPITETFDDGNLRYGTDNYYSDEDADVEASSPDIARPFMTIHSEHLINALRAVVAYYPYINLEGKSINLSAPYRLLYHHRQELAHYKDHQPSIHDSEYAATTAKHIDVLLKFLDDNLGEEIHREEERHQLETPMATFDLFWLLLKPGEIFYAKRNDIWTPYVISEVNINKSAENGPYDVYRIGCWMLESNGTKVNRYMYSFNLSPWLGEQAIGSLPVIPAAFWPENLEAQGGMTMRERNIALGKLYWELLKRPTYMDYEGLLVNSGASNRQSRGPTGFMRGRVICDASGFDSFYFLGPDSMRGMARGPSRSRINQTPPPGKDHLPRNAPKCGCKVCMADRVSQKTESPYIGFEDLDPTRDAPPDSDLFYLVCSNTIPGFILGDRRWGHLNVANLKQLKTDKEAFKYLVLDDEVKMTVKALIGKFATDLGEGRVSPWGNDFVKNKGEGRIFLLHGAPGVGKTCTAECIAELTNRPLIALTSGDLSVDSYNIEANLSYFLELGQRYGALVLLDEADVYLERRRAKDIARNGLVSVFLRALEYYRGVLFLTTNRVQSFDSAFLSRIHVALHYKSLSHEDRERIWTQNFDRLTRDSDSLIHVSGAAREFVWNSQDVRDLKWNGREIRNAMQTALALAESEAQEENTERITIAEKHLRAVVKMSRGFRDYIKKAVPVEGFEDTLNDSDDESEPKRGYVSTFRSDTWG</sequence>
<dbReference type="InterPro" id="IPR027417">
    <property type="entry name" value="P-loop_NTPase"/>
</dbReference>
<dbReference type="AlphaFoldDB" id="A0A8H4U027"/>
<dbReference type="InterPro" id="IPR056599">
    <property type="entry name" value="AAA_lid_fung"/>
</dbReference>
<dbReference type="SMART" id="SM00382">
    <property type="entry name" value="AAA"/>
    <property type="match status" value="1"/>
</dbReference>
<evidence type="ECO:0000259" key="2">
    <source>
        <dbReference type="SMART" id="SM00382"/>
    </source>
</evidence>
<keyword evidence="4" id="KW-1185">Reference proteome</keyword>
<dbReference type="InterPro" id="IPR054289">
    <property type="entry name" value="DUF7025"/>
</dbReference>
<dbReference type="PANTHER" id="PTHR46411:SF2">
    <property type="entry name" value="AAA+ ATPASE DOMAIN-CONTAINING PROTEIN"/>
    <property type="match status" value="1"/>
</dbReference>
<reference evidence="3" key="2">
    <citation type="submission" date="2020-05" db="EMBL/GenBank/DDBJ databases">
        <authorList>
            <person name="Kim H.-S."/>
            <person name="Proctor R.H."/>
            <person name="Brown D.W."/>
        </authorList>
    </citation>
    <scope>NUCLEOTIDE SEQUENCE</scope>
    <source>
        <strain evidence="3">NRRL 20472</strain>
    </source>
</reference>
<dbReference type="CDD" id="cd19481">
    <property type="entry name" value="RecA-like_protease"/>
    <property type="match status" value="1"/>
</dbReference>
<feature type="region of interest" description="Disordered" evidence="1">
    <location>
        <begin position="1"/>
        <end position="52"/>
    </location>
</feature>
<dbReference type="GO" id="GO:0016887">
    <property type="term" value="F:ATP hydrolysis activity"/>
    <property type="evidence" value="ECO:0007669"/>
    <property type="project" value="InterPro"/>
</dbReference>
<dbReference type="Pfam" id="PF23232">
    <property type="entry name" value="AAA_lid_13"/>
    <property type="match status" value="1"/>
</dbReference>
<name>A0A8H4U027_9HYPO</name>
<proteinExistence type="predicted"/>
<organism evidence="3 4">
    <name type="scientific">Fusarium sarcochroum</name>
    <dbReference type="NCBI Taxonomy" id="1208366"/>
    <lineage>
        <taxon>Eukaryota</taxon>
        <taxon>Fungi</taxon>
        <taxon>Dikarya</taxon>
        <taxon>Ascomycota</taxon>
        <taxon>Pezizomycotina</taxon>
        <taxon>Sordariomycetes</taxon>
        <taxon>Hypocreomycetidae</taxon>
        <taxon>Hypocreales</taxon>
        <taxon>Nectriaceae</taxon>
        <taxon>Fusarium</taxon>
        <taxon>Fusarium lateritium species complex</taxon>
    </lineage>
</organism>
<reference evidence="3" key="1">
    <citation type="journal article" date="2020" name="BMC Genomics">
        <title>Correction to: Identification and distribution of gene clusters required for synthesis of sphingolipid metabolism inhibitors in diverse species of the filamentous fungus Fusarium.</title>
        <authorList>
            <person name="Kim H.S."/>
            <person name="Lohmar J.M."/>
            <person name="Busman M."/>
            <person name="Brown D.W."/>
            <person name="Naumann T.A."/>
            <person name="Divon H.H."/>
            <person name="Lysoe E."/>
            <person name="Uhlig S."/>
            <person name="Proctor R.H."/>
        </authorList>
    </citation>
    <scope>NUCLEOTIDE SEQUENCE</scope>
    <source>
        <strain evidence="3">NRRL 20472</strain>
    </source>
</reference>
<dbReference type="EMBL" id="JABEXW010000246">
    <property type="protein sequence ID" value="KAF4967303.1"/>
    <property type="molecule type" value="Genomic_DNA"/>
</dbReference>
<gene>
    <name evidence="3" type="ORF">FSARC_5133</name>
</gene>
<dbReference type="Gene3D" id="3.40.50.300">
    <property type="entry name" value="P-loop containing nucleotide triphosphate hydrolases"/>
    <property type="match status" value="1"/>
</dbReference>
<dbReference type="OrthoDB" id="10042665at2759"/>
<dbReference type="PANTHER" id="PTHR46411">
    <property type="entry name" value="FAMILY ATPASE, PUTATIVE-RELATED"/>
    <property type="match status" value="1"/>
</dbReference>
<feature type="region of interest" description="Disordered" evidence="1">
    <location>
        <begin position="444"/>
        <end position="464"/>
    </location>
</feature>
<feature type="region of interest" description="Disordered" evidence="1">
    <location>
        <begin position="815"/>
        <end position="841"/>
    </location>
</feature>
<dbReference type="Proteomes" id="UP000622797">
    <property type="component" value="Unassembled WGS sequence"/>
</dbReference>
<feature type="region of interest" description="Disordered" evidence="1">
    <location>
        <begin position="86"/>
        <end position="109"/>
    </location>
</feature>
<dbReference type="GO" id="GO:0005524">
    <property type="term" value="F:ATP binding"/>
    <property type="evidence" value="ECO:0007669"/>
    <property type="project" value="InterPro"/>
</dbReference>
<feature type="compositionally biased region" description="Basic and acidic residues" evidence="1">
    <location>
        <begin position="86"/>
        <end position="97"/>
    </location>
</feature>
<protein>
    <recommendedName>
        <fullName evidence="2">AAA+ ATPase domain-containing protein</fullName>
    </recommendedName>
</protein>
<feature type="domain" description="AAA+ ATPase" evidence="2">
    <location>
        <begin position="585"/>
        <end position="711"/>
    </location>
</feature>
<feature type="compositionally biased region" description="Acidic residues" evidence="1">
    <location>
        <begin position="815"/>
        <end position="825"/>
    </location>
</feature>
<dbReference type="Pfam" id="PF22942">
    <property type="entry name" value="DUF7025"/>
    <property type="match status" value="1"/>
</dbReference>
<dbReference type="InterPro" id="IPR003959">
    <property type="entry name" value="ATPase_AAA_core"/>
</dbReference>
<evidence type="ECO:0000313" key="3">
    <source>
        <dbReference type="EMBL" id="KAF4967303.1"/>
    </source>
</evidence>
<evidence type="ECO:0000313" key="4">
    <source>
        <dbReference type="Proteomes" id="UP000622797"/>
    </source>
</evidence>